<dbReference type="InterPro" id="IPR010971">
    <property type="entry name" value="UbiH/COQ6"/>
</dbReference>
<dbReference type="PRINTS" id="PR00420">
    <property type="entry name" value="RNGMNOXGNASE"/>
</dbReference>
<evidence type="ECO:0000256" key="5">
    <source>
        <dbReference type="ARBA" id="ARBA00022827"/>
    </source>
</evidence>
<dbReference type="Pfam" id="PF01494">
    <property type="entry name" value="FAD_binding_3"/>
    <property type="match status" value="1"/>
</dbReference>
<evidence type="ECO:0000256" key="7">
    <source>
        <dbReference type="ARBA" id="ARBA00023033"/>
    </source>
</evidence>
<dbReference type="UniPathway" id="UPA00232"/>
<dbReference type="PANTHER" id="PTHR43876:SF7">
    <property type="entry name" value="UBIQUINONE BIOSYNTHESIS MONOOXYGENASE COQ6, MITOCHONDRIAL"/>
    <property type="match status" value="1"/>
</dbReference>
<keyword evidence="6" id="KW-0560">Oxidoreductase</keyword>
<comment type="cofactor">
    <cofactor evidence="1">
        <name>FAD</name>
        <dbReference type="ChEBI" id="CHEBI:57692"/>
    </cofactor>
</comment>
<evidence type="ECO:0000259" key="8">
    <source>
        <dbReference type="Pfam" id="PF01494"/>
    </source>
</evidence>
<dbReference type="GO" id="GO:0006744">
    <property type="term" value="P:ubiquinone biosynthetic process"/>
    <property type="evidence" value="ECO:0007669"/>
    <property type="project" value="UniProtKB-UniPathway"/>
</dbReference>
<dbReference type="GO" id="GO:0071949">
    <property type="term" value="F:FAD binding"/>
    <property type="evidence" value="ECO:0007669"/>
    <property type="project" value="InterPro"/>
</dbReference>
<evidence type="ECO:0000313" key="9">
    <source>
        <dbReference type="EMBL" id="PZF77296.1"/>
    </source>
</evidence>
<evidence type="ECO:0000256" key="1">
    <source>
        <dbReference type="ARBA" id="ARBA00001974"/>
    </source>
</evidence>
<evidence type="ECO:0000256" key="4">
    <source>
        <dbReference type="ARBA" id="ARBA00022630"/>
    </source>
</evidence>
<comment type="pathway">
    <text evidence="2">Cofactor biosynthesis; ubiquinone biosynthesis.</text>
</comment>
<dbReference type="Gene3D" id="3.50.50.60">
    <property type="entry name" value="FAD/NAD(P)-binding domain"/>
    <property type="match status" value="2"/>
</dbReference>
<comment type="similarity">
    <text evidence="3">Belongs to the UbiH/COQ6 family.</text>
</comment>
<dbReference type="GO" id="GO:0110142">
    <property type="term" value="C:ubiquinone biosynthesis complex"/>
    <property type="evidence" value="ECO:0007669"/>
    <property type="project" value="UniProtKB-ARBA"/>
</dbReference>
<name>A0A2W2BUY9_9HYPH</name>
<keyword evidence="10" id="KW-1185">Reference proteome</keyword>
<evidence type="ECO:0000256" key="2">
    <source>
        <dbReference type="ARBA" id="ARBA00004749"/>
    </source>
</evidence>
<sequence>MTKPHDIIVIGAALNGLAAALALGGRHVKRPLDVVVVDAKDPRAFSTNAFDGRASAITAAARRMFEALGIWDKVAHEAQPMAEIIVTDSAVPGGARPVLLQFGEADMKGGPSSHMIENRFLYGAMLEAAQASPHIRFCVGQAVEHYHFKPGLAAVTLADGTALKASLIVAADGRNSPAREAAGIKLVGWPYDQMGLVATVEHELPHNGRAEEHFTPSGPFAILPLPGNRSSLVWSERTEQAQRMLALPMEDFEEELKLRFGTHLGEVKLISGRHGYPLAMYLAETFTAPRLALVGDAAHVLHPLAGLGFNLGLRDVAALADCIHDAAGLGLDIGSEAVLDRYTQWRRFDTVATGAMMDGMNRLFANTNPVLTLIRRAGLLAVNRMGGMKSMFVSEAAGISGDLPRLLRGERV</sequence>
<protein>
    <submittedName>
        <fullName evidence="9">2-octaprenyl-6-methoxyphenyl hydroxylase</fullName>
    </submittedName>
</protein>
<dbReference type="AlphaFoldDB" id="A0A2W2BUY9"/>
<organism evidence="9 10">
    <name type="scientific">Aestuariivirga litoralis</name>
    <dbReference type="NCBI Taxonomy" id="2650924"/>
    <lineage>
        <taxon>Bacteria</taxon>
        <taxon>Pseudomonadati</taxon>
        <taxon>Pseudomonadota</taxon>
        <taxon>Alphaproteobacteria</taxon>
        <taxon>Hyphomicrobiales</taxon>
        <taxon>Aestuariivirgaceae</taxon>
        <taxon>Aestuariivirga</taxon>
    </lineage>
</organism>
<evidence type="ECO:0000313" key="10">
    <source>
        <dbReference type="Proteomes" id="UP000248795"/>
    </source>
</evidence>
<dbReference type="NCBIfam" id="TIGR01988">
    <property type="entry name" value="Ubi-OHases"/>
    <property type="match status" value="1"/>
</dbReference>
<dbReference type="InterPro" id="IPR036188">
    <property type="entry name" value="FAD/NAD-bd_sf"/>
</dbReference>
<gene>
    <name evidence="9" type="ORF">DK847_08205</name>
</gene>
<comment type="caution">
    <text evidence="9">The sequence shown here is derived from an EMBL/GenBank/DDBJ whole genome shotgun (WGS) entry which is preliminary data.</text>
</comment>
<evidence type="ECO:0000256" key="6">
    <source>
        <dbReference type="ARBA" id="ARBA00023002"/>
    </source>
</evidence>
<dbReference type="Proteomes" id="UP000248795">
    <property type="component" value="Unassembled WGS sequence"/>
</dbReference>
<keyword evidence="4" id="KW-0285">Flavoprotein</keyword>
<accession>A0A2W2BUY9</accession>
<dbReference type="GO" id="GO:0004497">
    <property type="term" value="F:monooxygenase activity"/>
    <property type="evidence" value="ECO:0007669"/>
    <property type="project" value="UniProtKB-KW"/>
</dbReference>
<dbReference type="SUPFAM" id="SSF51905">
    <property type="entry name" value="FAD/NAD(P)-binding domain"/>
    <property type="match status" value="1"/>
</dbReference>
<keyword evidence="7" id="KW-0503">Monooxygenase</keyword>
<proteinExistence type="inferred from homology"/>
<dbReference type="EMBL" id="QKVK01000003">
    <property type="protein sequence ID" value="PZF77296.1"/>
    <property type="molecule type" value="Genomic_DNA"/>
</dbReference>
<evidence type="ECO:0000256" key="3">
    <source>
        <dbReference type="ARBA" id="ARBA00005349"/>
    </source>
</evidence>
<dbReference type="FunFam" id="3.50.50.60:FF:000021">
    <property type="entry name" value="Ubiquinone biosynthesis monooxygenase COQ6"/>
    <property type="match status" value="1"/>
</dbReference>
<reference evidence="10" key="1">
    <citation type="submission" date="2018-06" db="EMBL/GenBank/DDBJ databases">
        <title>Aestuariibacter litoralis strain KCTC 52945T.</title>
        <authorList>
            <person name="Li X."/>
            <person name="Salam N."/>
            <person name="Li J.-L."/>
            <person name="Chen Y.-M."/>
            <person name="Yang Z.-W."/>
            <person name="Zhang L.-Y."/>
            <person name="Han M.-X."/>
            <person name="Xiao M."/>
            <person name="Li W.-J."/>
        </authorList>
    </citation>
    <scope>NUCLEOTIDE SEQUENCE [LARGE SCALE GENOMIC DNA]</scope>
    <source>
        <strain evidence="10">KCTC 52945</strain>
    </source>
</reference>
<dbReference type="RefSeq" id="WP_111197644.1">
    <property type="nucleotide sequence ID" value="NZ_QKVK01000003.1"/>
</dbReference>
<keyword evidence="5" id="KW-0274">FAD</keyword>
<dbReference type="InterPro" id="IPR051205">
    <property type="entry name" value="UbiH/COQ6_monooxygenase"/>
</dbReference>
<dbReference type="PANTHER" id="PTHR43876">
    <property type="entry name" value="UBIQUINONE BIOSYNTHESIS MONOOXYGENASE COQ6, MITOCHONDRIAL"/>
    <property type="match status" value="1"/>
</dbReference>
<dbReference type="InterPro" id="IPR002938">
    <property type="entry name" value="FAD-bd"/>
</dbReference>
<feature type="domain" description="FAD-binding" evidence="8">
    <location>
        <begin position="6"/>
        <end position="347"/>
    </location>
</feature>
<dbReference type="GO" id="GO:0016705">
    <property type="term" value="F:oxidoreductase activity, acting on paired donors, with incorporation or reduction of molecular oxygen"/>
    <property type="evidence" value="ECO:0007669"/>
    <property type="project" value="InterPro"/>
</dbReference>